<reference evidence="1 2" key="1">
    <citation type="journal article" date="2013" name="Genome Announc.">
        <title>Genome Sequence of Moraxella macacae 0408225, a Novel Bacterial Species Isolated from a Cynomolgus Macaque with Epistaxis.</title>
        <authorList>
            <person name="Ladner J.T."/>
            <person name="Whitehouse C.A."/>
            <person name="Koroleva G.I."/>
            <person name="Palacios G.F."/>
        </authorList>
    </citation>
    <scope>NUCLEOTIDE SEQUENCE [LARGE SCALE GENOMIC DNA]</scope>
    <source>
        <strain evidence="1 2">0408225</strain>
    </source>
</reference>
<keyword evidence="2" id="KW-1185">Reference proteome</keyword>
<dbReference type="OrthoDB" id="6646843at2"/>
<dbReference type="STRING" id="1230338.MOMA_07671"/>
<evidence type="ECO:0000313" key="2">
    <source>
        <dbReference type="Proteomes" id="UP000023795"/>
    </source>
</evidence>
<dbReference type="EMBL" id="ANIN01000002">
    <property type="protein sequence ID" value="ELA08422.1"/>
    <property type="molecule type" value="Genomic_DNA"/>
</dbReference>
<accession>L2F5W4</accession>
<gene>
    <name evidence="1" type="ORF">MOMA_07671</name>
</gene>
<protein>
    <submittedName>
        <fullName evidence="1">Uncharacterized protein</fullName>
    </submittedName>
</protein>
<dbReference type="AlphaFoldDB" id="L2F5W4"/>
<dbReference type="PATRIC" id="fig|1230338.3.peg.1637"/>
<comment type="caution">
    <text evidence="1">The sequence shown here is derived from an EMBL/GenBank/DDBJ whole genome shotgun (WGS) entry which is preliminary data.</text>
</comment>
<sequence length="254" mass="29348">MSDTTELTPVQNQQVLDFFDFIADTIMDWQIHRCQVTHALIGQHEPMKLIYHYEQLADEIKAQNPLNGALLKRFDDVMTREDFAELLKIDINKIAKPYQLKFEGKLVVFCQNPEVALRLHWTNTLKNFELLHIQHDDLQNALQNVKNSMFKHWQLVGEVDFISKQSNVTFQVVGKPIGTQQADRADLGDALQNVVLWQQSSSQRFLPLPSVIALDLQRQCMASPMLADFWLAQIVDAVVNCINNQSLYEQTNRR</sequence>
<dbReference type="RefSeq" id="WP_009501980.1">
    <property type="nucleotide sequence ID" value="NZ_ANIN01000002.1"/>
</dbReference>
<proteinExistence type="predicted"/>
<dbReference type="eggNOG" id="ENOG5033YNN">
    <property type="taxonomic scope" value="Bacteria"/>
</dbReference>
<name>L2F5W4_9GAMM</name>
<dbReference type="Proteomes" id="UP000023795">
    <property type="component" value="Unassembled WGS sequence"/>
</dbReference>
<organism evidence="1 2">
    <name type="scientific">Moraxella macacae 0408225</name>
    <dbReference type="NCBI Taxonomy" id="1230338"/>
    <lineage>
        <taxon>Bacteria</taxon>
        <taxon>Pseudomonadati</taxon>
        <taxon>Pseudomonadota</taxon>
        <taxon>Gammaproteobacteria</taxon>
        <taxon>Moraxellales</taxon>
        <taxon>Moraxellaceae</taxon>
        <taxon>Moraxella</taxon>
    </lineage>
</organism>
<evidence type="ECO:0000313" key="1">
    <source>
        <dbReference type="EMBL" id="ELA08422.1"/>
    </source>
</evidence>